<dbReference type="EMBL" id="FMCS01000010">
    <property type="protein sequence ID" value="SCF25039.1"/>
    <property type="molecule type" value="Genomic_DNA"/>
</dbReference>
<protein>
    <submittedName>
        <fullName evidence="2">Uncharacterized protein</fullName>
    </submittedName>
</protein>
<dbReference type="AlphaFoldDB" id="A0A1C4YW91"/>
<gene>
    <name evidence="2" type="ORF">GA0070214_110103</name>
</gene>
<dbReference type="Proteomes" id="UP000199629">
    <property type="component" value="Unassembled WGS sequence"/>
</dbReference>
<reference evidence="3" key="1">
    <citation type="submission" date="2016-06" db="EMBL/GenBank/DDBJ databases">
        <authorList>
            <person name="Varghese N."/>
            <person name="Submissions Spin"/>
        </authorList>
    </citation>
    <scope>NUCLEOTIDE SEQUENCE [LARGE SCALE GENOMIC DNA]</scope>
    <source>
        <strain evidence="3">DSM 45246</strain>
    </source>
</reference>
<evidence type="ECO:0000313" key="2">
    <source>
        <dbReference type="EMBL" id="SCF25039.1"/>
    </source>
</evidence>
<keyword evidence="3" id="KW-1185">Reference proteome</keyword>
<feature type="region of interest" description="Disordered" evidence="1">
    <location>
        <begin position="1"/>
        <end position="44"/>
    </location>
</feature>
<evidence type="ECO:0000313" key="3">
    <source>
        <dbReference type="Proteomes" id="UP000199629"/>
    </source>
</evidence>
<name>A0A1C4YW91_9ACTN</name>
<proteinExistence type="predicted"/>
<sequence>MRVEKVSPVMSTDAQRDPDEPGAAHVPADELARRQGVQPVTSLDDLARPELFETDEELDRFLADLHTSRHEGAA</sequence>
<evidence type="ECO:0000256" key="1">
    <source>
        <dbReference type="SAM" id="MobiDB-lite"/>
    </source>
</evidence>
<organism evidence="2 3">
    <name type="scientific">Micromonospora chaiyaphumensis</name>
    <dbReference type="NCBI Taxonomy" id="307119"/>
    <lineage>
        <taxon>Bacteria</taxon>
        <taxon>Bacillati</taxon>
        <taxon>Actinomycetota</taxon>
        <taxon>Actinomycetes</taxon>
        <taxon>Micromonosporales</taxon>
        <taxon>Micromonosporaceae</taxon>
        <taxon>Micromonospora</taxon>
    </lineage>
</organism>
<accession>A0A1C4YW91</accession>